<dbReference type="Gene3D" id="3.50.50.60">
    <property type="entry name" value="FAD/NAD(P)-binding domain"/>
    <property type="match status" value="2"/>
</dbReference>
<dbReference type="InParanoid" id="A0A7G1G7R0"/>
<evidence type="ECO:0000313" key="4">
    <source>
        <dbReference type="Proteomes" id="UP000516361"/>
    </source>
</evidence>
<dbReference type="Pfam" id="PF07992">
    <property type="entry name" value="Pyr_redox_2"/>
    <property type="match status" value="1"/>
</dbReference>
<dbReference type="InterPro" id="IPR051691">
    <property type="entry name" value="Metab_Enz_Cyan_OpOx_G3PDH"/>
</dbReference>
<dbReference type="AlphaFoldDB" id="A0A7G1G7R0"/>
<dbReference type="GO" id="GO:0016491">
    <property type="term" value="F:oxidoreductase activity"/>
    <property type="evidence" value="ECO:0007669"/>
    <property type="project" value="UniProtKB-KW"/>
</dbReference>
<evidence type="ECO:0000313" key="3">
    <source>
        <dbReference type="EMBL" id="BBE31224.1"/>
    </source>
</evidence>
<feature type="domain" description="FAD/NAD(P)-binding" evidence="2">
    <location>
        <begin position="2"/>
        <end position="295"/>
    </location>
</feature>
<keyword evidence="1" id="KW-0560">Oxidoreductase</keyword>
<dbReference type="PANTHER" id="PTHR42949:SF3">
    <property type="entry name" value="ANAEROBIC GLYCEROL-3-PHOSPHATE DEHYDROGENASE SUBUNIT B"/>
    <property type="match status" value="1"/>
</dbReference>
<dbReference type="InterPro" id="IPR023753">
    <property type="entry name" value="FAD/NAD-binding_dom"/>
</dbReference>
<dbReference type="EMBL" id="AP018712">
    <property type="protein sequence ID" value="BBE31224.1"/>
    <property type="molecule type" value="Genomic_DNA"/>
</dbReference>
<dbReference type="Proteomes" id="UP000516361">
    <property type="component" value="Chromosome"/>
</dbReference>
<name>A0A7G1G7R0_9BACT</name>
<dbReference type="PRINTS" id="PR00368">
    <property type="entry name" value="FADPNR"/>
</dbReference>
<evidence type="ECO:0000256" key="1">
    <source>
        <dbReference type="ARBA" id="ARBA00023002"/>
    </source>
</evidence>
<dbReference type="PRINTS" id="PR00411">
    <property type="entry name" value="PNDRDTASEI"/>
</dbReference>
<dbReference type="KEGG" id="ocy:OSSY52_13650"/>
<gene>
    <name evidence="3" type="ORF">OSSY52_13650</name>
</gene>
<evidence type="ECO:0000259" key="2">
    <source>
        <dbReference type="Pfam" id="PF07992"/>
    </source>
</evidence>
<sequence>MYDVVVIGGGPAGLAAAVSAEKNGAKTLIIERENKIGGILKQCIHDGFGLLKFHEKLSGPEYAYRYIEMAKNIETLTSTFVTSVKKINDTFHFNLVTKDGLLKVTSKSLILSTGCRERTAKQIFIHGTRPAGVYTAGTAQYFVNIMGYLPGKKTVILGSGDIGLIMARRLTLEGAEVLGVYEAKSTPSGLQRNIAQCLDDFNIPLHLSKTVTKVLGTERVEGVIVSSLDETMKILPNTEEFIECDSLILSVGLIPENEVAESLNITLDPSTKGPYVDDFLMSVDSKGVFSCGNALHVNDLVDYVSESGEIAGKNAANYSKNFEKNSIKEKVSIKKGNNILYVVPQYVSKESKEFILYFRVNKVMKNKTVIIKDTENIIFKKKYLFLKPPEMEKIVLKINNPSQLKLEVI</sequence>
<accession>A0A7G1G7R0</accession>
<dbReference type="SUPFAM" id="SSF51905">
    <property type="entry name" value="FAD/NAD(P)-binding domain"/>
    <property type="match status" value="1"/>
</dbReference>
<dbReference type="InterPro" id="IPR036188">
    <property type="entry name" value="FAD/NAD-bd_sf"/>
</dbReference>
<dbReference type="PANTHER" id="PTHR42949">
    <property type="entry name" value="ANAEROBIC GLYCEROL-3-PHOSPHATE DEHYDROGENASE SUBUNIT B"/>
    <property type="match status" value="1"/>
</dbReference>
<reference evidence="3 4" key="1">
    <citation type="submission" date="2018-06" db="EMBL/GenBank/DDBJ databases">
        <title>Genome sequencing of Oceanotoga sp. sy52.</title>
        <authorList>
            <person name="Mori K."/>
        </authorList>
    </citation>
    <scope>NUCLEOTIDE SEQUENCE [LARGE SCALE GENOMIC DNA]</scope>
    <source>
        <strain evidence="4">sy52</strain>
    </source>
</reference>
<keyword evidence="4" id="KW-1185">Reference proteome</keyword>
<proteinExistence type="predicted"/>
<protein>
    <submittedName>
        <fullName evidence="3">Pyridine nucleotide-disulfide oxidoreductase</fullName>
    </submittedName>
</protein>
<organism evidence="3 4">
    <name type="scientific">Tepiditoga spiralis</name>
    <dbReference type="NCBI Taxonomy" id="2108365"/>
    <lineage>
        <taxon>Bacteria</taxon>
        <taxon>Thermotogati</taxon>
        <taxon>Thermotogota</taxon>
        <taxon>Thermotogae</taxon>
        <taxon>Petrotogales</taxon>
        <taxon>Petrotogaceae</taxon>
        <taxon>Tepiditoga</taxon>
    </lineage>
</organism>